<gene>
    <name evidence="1" type="ORF">SAMN05444320_1247</name>
</gene>
<evidence type="ECO:0000313" key="2">
    <source>
        <dbReference type="Proteomes" id="UP000184501"/>
    </source>
</evidence>
<accession>A0A1M5QEY9</accession>
<evidence type="ECO:0000313" key="1">
    <source>
        <dbReference type="EMBL" id="SHH12745.1"/>
    </source>
</evidence>
<proteinExistence type="predicted"/>
<name>A0A1M5QEY9_STRHI</name>
<dbReference type="EMBL" id="FQVN01000024">
    <property type="protein sequence ID" value="SHH12745.1"/>
    <property type="molecule type" value="Genomic_DNA"/>
</dbReference>
<sequence>MANVSAADVIRVMRDVATLQEAERTARRVLAALEDAAGVVERAQGDVAGIAGYDPGAAALLREIVAAYSEVKPIADRLAAWAG</sequence>
<dbReference type="RefSeq" id="WP_073490173.1">
    <property type="nucleotide sequence ID" value="NZ_FQVN01000024.1"/>
</dbReference>
<dbReference type="STRING" id="2017.SAMN05444320_1247"/>
<reference evidence="1 2" key="1">
    <citation type="submission" date="2016-11" db="EMBL/GenBank/DDBJ databases">
        <authorList>
            <person name="Jaros S."/>
            <person name="Januszkiewicz K."/>
            <person name="Wedrychowicz H."/>
        </authorList>
    </citation>
    <scope>NUCLEOTIDE SEQUENCE [LARGE SCALE GENOMIC DNA]</scope>
    <source>
        <strain evidence="1 2">DSM 44523</strain>
    </source>
</reference>
<keyword evidence="2" id="KW-1185">Reference proteome</keyword>
<organism evidence="1 2">
    <name type="scientific">Streptoalloteichus hindustanus</name>
    <dbReference type="NCBI Taxonomy" id="2017"/>
    <lineage>
        <taxon>Bacteria</taxon>
        <taxon>Bacillati</taxon>
        <taxon>Actinomycetota</taxon>
        <taxon>Actinomycetes</taxon>
        <taxon>Pseudonocardiales</taxon>
        <taxon>Pseudonocardiaceae</taxon>
        <taxon>Streptoalloteichus</taxon>
    </lineage>
</organism>
<dbReference type="AlphaFoldDB" id="A0A1M5QEY9"/>
<protein>
    <submittedName>
        <fullName evidence="1">Uncharacterized protein</fullName>
    </submittedName>
</protein>
<dbReference type="Proteomes" id="UP000184501">
    <property type="component" value="Unassembled WGS sequence"/>
</dbReference>